<dbReference type="GO" id="GO:0016787">
    <property type="term" value="F:hydrolase activity"/>
    <property type="evidence" value="ECO:0007669"/>
    <property type="project" value="UniProtKB-KW"/>
</dbReference>
<dbReference type="CDD" id="cd17934">
    <property type="entry name" value="DEXXQc_Upf1-like"/>
    <property type="match status" value="1"/>
</dbReference>
<keyword evidence="4" id="KW-0067">ATP-binding</keyword>
<dbReference type="OrthoDB" id="6513042at2759"/>
<proteinExistence type="predicted"/>
<evidence type="ECO:0000256" key="4">
    <source>
        <dbReference type="ARBA" id="ARBA00022840"/>
    </source>
</evidence>
<keyword evidence="1" id="KW-0547">Nucleotide-binding</keyword>
<dbReference type="GO" id="GO:0043139">
    <property type="term" value="F:5'-3' DNA helicase activity"/>
    <property type="evidence" value="ECO:0007669"/>
    <property type="project" value="TreeGrafter"/>
</dbReference>
<dbReference type="PANTHER" id="PTHR43788">
    <property type="entry name" value="DNA2/NAM7 HELICASE FAMILY MEMBER"/>
    <property type="match status" value="1"/>
</dbReference>
<keyword evidence="7" id="KW-1185">Reference proteome</keyword>
<evidence type="ECO:0000259" key="5">
    <source>
        <dbReference type="Pfam" id="PF13087"/>
    </source>
</evidence>
<dbReference type="InterPro" id="IPR027417">
    <property type="entry name" value="P-loop_NTPase"/>
</dbReference>
<reference evidence="6 7" key="1">
    <citation type="journal article" date="2016" name="Mol. Biol. Evol.">
        <title>Comparative Genomics of Early-Diverging Mushroom-Forming Fungi Provides Insights into the Origins of Lignocellulose Decay Capabilities.</title>
        <authorList>
            <person name="Nagy L.G."/>
            <person name="Riley R."/>
            <person name="Tritt A."/>
            <person name="Adam C."/>
            <person name="Daum C."/>
            <person name="Floudas D."/>
            <person name="Sun H."/>
            <person name="Yadav J.S."/>
            <person name="Pangilinan J."/>
            <person name="Larsson K.H."/>
            <person name="Matsuura K."/>
            <person name="Barry K."/>
            <person name="Labutti K."/>
            <person name="Kuo R."/>
            <person name="Ohm R.A."/>
            <person name="Bhattacharya S.S."/>
            <person name="Shirouzu T."/>
            <person name="Yoshinaga Y."/>
            <person name="Martin F.M."/>
            <person name="Grigoriev I.V."/>
            <person name="Hibbett D.S."/>
        </authorList>
    </citation>
    <scope>NUCLEOTIDE SEQUENCE [LARGE SCALE GENOMIC DNA]</scope>
    <source>
        <strain evidence="6 7">HHB10207 ss-3</strain>
    </source>
</reference>
<sequence>MRAATLKDGDKVRIMSAMTIGKDDPTSAETQRTLVILKALQGDKETVNAPMFKRLWHPRIQIQPQICAVSGAIGNHNLNPSQQEALKTMLSETDSLHLPLIIGPPGSGKTSVIARFVQMSVDLGRTVWVTAQSNVAVKNIADRLARDGFWDWRLLVSKDFHNDWQDLYTNYRQKVVTTDNFPINKSELTRCLGGARVILCTLSMLSNKALKEAGFVSRVPVESLVVDEASQIDMGDFLPIIKLYSFRLKRVCFIGDDKQLAPFGSDDIEDLQSVFELKHLRDRALLLDTQYRLPVAIGNFLSENVYGGLLRSVHELHGKNVCKFVNVETGKEQRGGTSTQNLEEAKIAILVAVNLFRSRQKFKIITPYDAQRSLIEEALKSLRMPSTDIVFNVDSFQGNEEDYIILSLVRTEKLGFLANPRRSNVMLSRCRKGMVICTNKDFIESVARETLVGRLAEEWKDQKWYTSDEIKERSFVLF</sequence>
<accession>A0A166G1M4</accession>
<evidence type="ECO:0000256" key="1">
    <source>
        <dbReference type="ARBA" id="ARBA00022741"/>
    </source>
</evidence>
<dbReference type="InterPro" id="IPR050534">
    <property type="entry name" value="Coronavir_polyprotein_1ab"/>
</dbReference>
<evidence type="ECO:0000313" key="6">
    <source>
        <dbReference type="EMBL" id="KZT41218.1"/>
    </source>
</evidence>
<keyword evidence="3" id="KW-0347">Helicase</keyword>
<evidence type="ECO:0000313" key="7">
    <source>
        <dbReference type="Proteomes" id="UP000076798"/>
    </source>
</evidence>
<dbReference type="STRING" id="1314776.A0A166G1M4"/>
<dbReference type="GO" id="GO:0005524">
    <property type="term" value="F:ATP binding"/>
    <property type="evidence" value="ECO:0007669"/>
    <property type="project" value="UniProtKB-KW"/>
</dbReference>
<keyword evidence="2 6" id="KW-0378">Hydrolase</keyword>
<organism evidence="6 7">
    <name type="scientific">Sistotremastrum suecicum HHB10207 ss-3</name>
    <dbReference type="NCBI Taxonomy" id="1314776"/>
    <lineage>
        <taxon>Eukaryota</taxon>
        <taxon>Fungi</taxon>
        <taxon>Dikarya</taxon>
        <taxon>Basidiomycota</taxon>
        <taxon>Agaricomycotina</taxon>
        <taxon>Agaricomycetes</taxon>
        <taxon>Sistotremastrales</taxon>
        <taxon>Sistotremastraceae</taxon>
        <taxon>Sistotremastrum</taxon>
    </lineage>
</organism>
<dbReference type="Proteomes" id="UP000076798">
    <property type="component" value="Unassembled WGS sequence"/>
</dbReference>
<dbReference type="InterPro" id="IPR041679">
    <property type="entry name" value="DNA2/NAM7-like_C"/>
</dbReference>
<dbReference type="AlphaFoldDB" id="A0A166G1M4"/>
<dbReference type="PANTHER" id="PTHR43788:SF8">
    <property type="entry name" value="DNA-BINDING PROTEIN SMUBP-2"/>
    <property type="match status" value="1"/>
</dbReference>
<dbReference type="Pfam" id="PF13087">
    <property type="entry name" value="AAA_12"/>
    <property type="match status" value="1"/>
</dbReference>
<dbReference type="CDD" id="cd18808">
    <property type="entry name" value="SF1_C_Upf1"/>
    <property type="match status" value="1"/>
</dbReference>
<name>A0A166G1M4_9AGAM</name>
<dbReference type="Gene3D" id="3.40.50.300">
    <property type="entry name" value="P-loop containing nucleotide triphosphate hydrolases"/>
    <property type="match status" value="2"/>
</dbReference>
<gene>
    <name evidence="6" type="ORF">SISSUDRAFT_1017700</name>
</gene>
<dbReference type="InterPro" id="IPR047187">
    <property type="entry name" value="SF1_C_Upf1"/>
</dbReference>
<dbReference type="EMBL" id="KV428023">
    <property type="protein sequence ID" value="KZT41218.1"/>
    <property type="molecule type" value="Genomic_DNA"/>
</dbReference>
<dbReference type="Pfam" id="PF13604">
    <property type="entry name" value="AAA_30"/>
    <property type="match status" value="1"/>
</dbReference>
<evidence type="ECO:0000256" key="2">
    <source>
        <dbReference type="ARBA" id="ARBA00022801"/>
    </source>
</evidence>
<evidence type="ECO:0000256" key="3">
    <source>
        <dbReference type="ARBA" id="ARBA00022806"/>
    </source>
</evidence>
<feature type="domain" description="DNA2/NAM7 helicase-like C-terminal" evidence="5">
    <location>
        <begin position="275"/>
        <end position="440"/>
    </location>
</feature>
<protein>
    <submittedName>
        <fullName evidence="6">p-loop containing nucleoside triphosphate hydrolase protein</fullName>
    </submittedName>
</protein>
<dbReference type="SUPFAM" id="SSF52540">
    <property type="entry name" value="P-loop containing nucleoside triphosphate hydrolases"/>
    <property type="match status" value="1"/>
</dbReference>